<sequence length="139" mass="16387">MKNEELEYLIDDFLAQVEKATALLEEKFGKRCILRLWGTKQIAQRGSVNDEVTYELHGVGCRVYLPDACVDFDYGPDERIDGFDSWRLYIYANEVPKKHPKYTELDHVKRDLDEYIAAGKVERIKNSMSRLYFKNKTLW</sequence>
<dbReference type="RefSeq" id="WP_054615661.1">
    <property type="nucleotide sequence ID" value="NZ_CP101125.1"/>
</dbReference>
<name>A0ABY5E9R0_9PSED</name>
<evidence type="ECO:0000259" key="1">
    <source>
        <dbReference type="Pfam" id="PF21837"/>
    </source>
</evidence>
<dbReference type="Proteomes" id="UP001059607">
    <property type="component" value="Chromosome"/>
</dbReference>
<dbReference type="Pfam" id="PF21837">
    <property type="entry name" value="DUF6896"/>
    <property type="match status" value="1"/>
</dbReference>
<accession>A0ABY5E9R0</accession>
<dbReference type="InterPro" id="IPR054191">
    <property type="entry name" value="DUF6896"/>
</dbReference>
<reference evidence="2" key="1">
    <citation type="submission" date="2022-07" db="EMBL/GenBank/DDBJ databases">
        <title>Pseudomonas nunamit sp. nov. an antifungal species isolated from Greenland.</title>
        <authorList>
            <person name="Ntana F."/>
            <person name="Hennessy R.C."/>
            <person name="Zervas A."/>
            <person name="Stougaard P."/>
        </authorList>
    </citation>
    <scope>NUCLEOTIDE SEQUENCE</scope>
    <source>
        <strain evidence="2">In5</strain>
    </source>
</reference>
<protein>
    <recommendedName>
        <fullName evidence="1">DUF6896 domain-containing protein</fullName>
    </recommendedName>
</protein>
<gene>
    <name evidence="2" type="ORF">NK667_18110</name>
</gene>
<dbReference type="EMBL" id="CP101125">
    <property type="protein sequence ID" value="UTO12089.1"/>
    <property type="molecule type" value="Genomic_DNA"/>
</dbReference>
<feature type="domain" description="DUF6896" evidence="1">
    <location>
        <begin position="8"/>
        <end position="133"/>
    </location>
</feature>
<evidence type="ECO:0000313" key="3">
    <source>
        <dbReference type="Proteomes" id="UP001059607"/>
    </source>
</evidence>
<evidence type="ECO:0000313" key="2">
    <source>
        <dbReference type="EMBL" id="UTO12089.1"/>
    </source>
</evidence>
<organism evidence="2 3">
    <name type="scientific">Pseudomonas nunensis</name>
    <dbReference type="NCBI Taxonomy" id="2961896"/>
    <lineage>
        <taxon>Bacteria</taxon>
        <taxon>Pseudomonadati</taxon>
        <taxon>Pseudomonadota</taxon>
        <taxon>Gammaproteobacteria</taxon>
        <taxon>Pseudomonadales</taxon>
        <taxon>Pseudomonadaceae</taxon>
        <taxon>Pseudomonas</taxon>
    </lineage>
</organism>
<keyword evidence="3" id="KW-1185">Reference proteome</keyword>
<proteinExistence type="predicted"/>